<evidence type="ECO:0000256" key="1">
    <source>
        <dbReference type="SAM" id="Coils"/>
    </source>
</evidence>
<feature type="region of interest" description="Disordered" evidence="2">
    <location>
        <begin position="202"/>
        <end position="240"/>
    </location>
</feature>
<evidence type="ECO:0000313" key="4">
    <source>
        <dbReference type="Proteomes" id="UP000190409"/>
    </source>
</evidence>
<feature type="compositionally biased region" description="Basic and acidic residues" evidence="2">
    <location>
        <begin position="202"/>
        <end position="214"/>
    </location>
</feature>
<sequence>MLEVKSVTFRRGTNTTIVDFLDAETDKYLNFTAVLPGDLRSENNSTLLEKGKGYLANRLDPTSYLGKIEGKILLFDEKLEEVDALTKRLKEQLAEIEKLNLNSAGKQDIEGNLDLGAVDDLDLGNIEDVNLDLADLGNLEEDYKMSKEQILLLIKRYSISIIRGYYEFKDVHVNLKPHVTRCLDNHGYGHKVDDEFRKTYEEKYGSEKKEPEAEKEPEEEKEPETSEEPQATESEETTEE</sequence>
<comment type="caution">
    <text evidence="3">The sequence shown here is derived from an EMBL/GenBank/DDBJ whole genome shotgun (WGS) entry which is preliminary data.</text>
</comment>
<feature type="coiled-coil region" evidence="1">
    <location>
        <begin position="75"/>
        <end position="102"/>
    </location>
</feature>
<proteinExistence type="predicted"/>
<dbReference type="EMBL" id="MUYF01000003">
    <property type="protein sequence ID" value="OOL80421.1"/>
    <property type="molecule type" value="Genomic_DNA"/>
</dbReference>
<organism evidence="3 4">
    <name type="scientific">Dolosigranulum pigrum</name>
    <dbReference type="NCBI Taxonomy" id="29394"/>
    <lineage>
        <taxon>Bacteria</taxon>
        <taxon>Bacillati</taxon>
        <taxon>Bacillota</taxon>
        <taxon>Bacilli</taxon>
        <taxon>Lactobacillales</taxon>
        <taxon>Carnobacteriaceae</taxon>
        <taxon>Dolosigranulum</taxon>
    </lineage>
</organism>
<gene>
    <name evidence="3" type="ORF">BWX42_00225</name>
</gene>
<reference evidence="3 4" key="1">
    <citation type="submission" date="2017-01" db="EMBL/GenBank/DDBJ databases">
        <title>Complete Genome Sequence of Dolosigranulum pigrum isolated from a Patient with interstitial lung disease.</title>
        <authorList>
            <person name="Mukhopadhyay R."/>
            <person name="Joaquin J."/>
            <person name="Hogue R."/>
            <person name="Fitzgerald S."/>
            <person name="Jospin G."/>
            <person name="Eisen J.A."/>
            <person name="Chaturvedi V."/>
        </authorList>
    </citation>
    <scope>NUCLEOTIDE SEQUENCE [LARGE SCALE GENOMIC DNA]</scope>
    <source>
        <strain evidence="3 4">15S00348</strain>
    </source>
</reference>
<evidence type="ECO:0000256" key="2">
    <source>
        <dbReference type="SAM" id="MobiDB-lite"/>
    </source>
</evidence>
<dbReference type="Proteomes" id="UP000190409">
    <property type="component" value="Unassembled WGS sequence"/>
</dbReference>
<protein>
    <submittedName>
        <fullName evidence="3">Uncharacterized protein</fullName>
    </submittedName>
</protein>
<name>A0A1S8KLK0_9LACT</name>
<feature type="compositionally biased region" description="Acidic residues" evidence="2">
    <location>
        <begin position="215"/>
        <end position="227"/>
    </location>
</feature>
<dbReference type="AlphaFoldDB" id="A0A1S8KLK0"/>
<accession>A0A1S8KLK0</accession>
<keyword evidence="1" id="KW-0175">Coiled coil</keyword>
<evidence type="ECO:0000313" key="3">
    <source>
        <dbReference type="EMBL" id="OOL80421.1"/>
    </source>
</evidence>